<dbReference type="RefSeq" id="WP_005964665.1">
    <property type="nucleotide sequence ID" value="NZ_CP040505.1"/>
</dbReference>
<feature type="domain" description="Type I restriction modification DNA specificity" evidence="5">
    <location>
        <begin position="15"/>
        <end position="187"/>
    </location>
</feature>
<name>N6X220_9ACTO</name>
<organism evidence="6 7">
    <name type="scientific">Schaalia cardiffensis F0333</name>
    <dbReference type="NCBI Taxonomy" id="888050"/>
    <lineage>
        <taxon>Bacteria</taxon>
        <taxon>Bacillati</taxon>
        <taxon>Actinomycetota</taxon>
        <taxon>Actinomycetes</taxon>
        <taxon>Actinomycetales</taxon>
        <taxon>Actinomycetaceae</taxon>
        <taxon>Schaalia</taxon>
    </lineage>
</organism>
<dbReference type="eggNOG" id="COG0732">
    <property type="taxonomic scope" value="Bacteria"/>
</dbReference>
<sequence>MNRIERMIAEMCPDGVAWKPLGEVVQLVTGGTPNKHVPEYWEDGTIPWMSSGEVNKKHVYSTDGFITELGLLKSNAKMVSPRSVVIALAGQGKTRGKVATVEIELSTNQSLCTLVPGREISYRFLYHFLDGQYEKLRSISSGEGARGGLSLAILKSFVVPVPPIEIQREIVDILDSFTRLEAELGAELGARKVQYSFLRNMLLNFEFSAKNVSVNLLGEEHFDVQEKRLGDIALIKTGRKFEGAFGSGLLPYVNGGVEPSGWVSCANNPGMVITIPSRGSVGVVGFQWDQFWLGPLCYAVTPKEGVDPRFLYHQLKRQQTRLVALQQTGSIPALNKKELVGFVIDVPPLYVQRRIADVLDDFDALVNDLSSGLPAEIAARRQQYEYYRDRLFTFPEKK</sequence>
<feature type="domain" description="Type I restriction modification DNA specificity" evidence="5">
    <location>
        <begin position="223"/>
        <end position="377"/>
    </location>
</feature>
<keyword evidence="2" id="KW-0680">Restriction system</keyword>
<dbReference type="GO" id="GO:0009307">
    <property type="term" value="P:DNA restriction-modification system"/>
    <property type="evidence" value="ECO:0007669"/>
    <property type="project" value="UniProtKB-KW"/>
</dbReference>
<proteinExistence type="inferred from homology"/>
<dbReference type="STRING" id="888050.HMPREF9004_1792"/>
<dbReference type="HOGENOM" id="CLU_021095_6_0_11"/>
<reference evidence="6 7" key="1">
    <citation type="submission" date="2013-03" db="EMBL/GenBank/DDBJ databases">
        <title>Reference genome for the Human Microbiome Project.</title>
        <authorList>
            <person name="Aqrawi P."/>
            <person name="Ayvaz T."/>
            <person name="Bess C."/>
            <person name="Blankenburg K."/>
            <person name="Coyle M."/>
            <person name="Deng J."/>
            <person name="Forbes L."/>
            <person name="Fowler G."/>
            <person name="Francisco L."/>
            <person name="Fu Q."/>
            <person name="Gibbs R."/>
            <person name="Gross S."/>
            <person name="Gubbala S."/>
            <person name="Hale W."/>
            <person name="Hemphill L."/>
            <person name="Highlander S."/>
            <person name="Hirani K."/>
            <person name="Jackson L."/>
            <person name="Jakkamsetti A."/>
            <person name="Javaid M."/>
            <person name="Jayaseelan J.C."/>
            <person name="Jiang H."/>
            <person name="Joshi V."/>
            <person name="Korchina V."/>
            <person name="Kovar C."/>
            <person name="Lara F."/>
            <person name="Lee S."/>
            <person name="Liu Y."/>
            <person name="Mata R."/>
            <person name="Mathew T."/>
            <person name="Munidasa M."/>
            <person name="Muzny D."/>
            <person name="Nazareth L."/>
            <person name="Ngo R."/>
            <person name="Nguyen L."/>
            <person name="Nguyen N."/>
            <person name="Okwuonu G."/>
            <person name="Ongeri F."/>
            <person name="Palculict T."/>
            <person name="Patil S."/>
            <person name="Petrosino J."/>
            <person name="Pham C."/>
            <person name="Pham P."/>
            <person name="Pu L.-L."/>
            <person name="Qin X."/>
            <person name="Qu J."/>
            <person name="Reid J."/>
            <person name="Ross M."/>
            <person name="Ruth R."/>
            <person name="Saada N."/>
            <person name="San Lucas F."/>
            <person name="Santibanez J."/>
            <person name="Shang Y."/>
            <person name="Simmons D."/>
            <person name="Song X.-Z."/>
            <person name="Tang L.-Y."/>
            <person name="Thornton R."/>
            <person name="Warren J."/>
            <person name="Weissenberger G."/>
            <person name="Wilczek-Boney K."/>
            <person name="Worley K."/>
            <person name="Youmans B."/>
            <person name="Zhang J."/>
            <person name="Zhang L."/>
            <person name="Zhao Z."/>
            <person name="Zhou C."/>
            <person name="Zhu D."/>
            <person name="Zhu Y."/>
        </authorList>
    </citation>
    <scope>NUCLEOTIDE SEQUENCE [LARGE SCALE GENOMIC DNA]</scope>
    <source>
        <strain evidence="6 7">F0333</strain>
    </source>
</reference>
<dbReference type="CDD" id="cd17291">
    <property type="entry name" value="RMtype1_S_MgeORF438P-TRD-CR_like"/>
    <property type="match status" value="1"/>
</dbReference>
<dbReference type="AlphaFoldDB" id="N6X220"/>
<keyword evidence="3" id="KW-0238">DNA-binding</keyword>
<dbReference type="GO" id="GO:0003677">
    <property type="term" value="F:DNA binding"/>
    <property type="evidence" value="ECO:0007669"/>
    <property type="project" value="UniProtKB-KW"/>
</dbReference>
<evidence type="ECO:0000313" key="7">
    <source>
        <dbReference type="Proteomes" id="UP000013015"/>
    </source>
</evidence>
<dbReference type="PANTHER" id="PTHR43140:SF1">
    <property type="entry name" value="TYPE I RESTRICTION ENZYME ECOKI SPECIFICITY SUBUNIT"/>
    <property type="match status" value="1"/>
</dbReference>
<dbReference type="PATRIC" id="fig|888050.3.peg.1721"/>
<dbReference type="PANTHER" id="PTHR43140">
    <property type="entry name" value="TYPE-1 RESTRICTION ENZYME ECOKI SPECIFICITY PROTEIN"/>
    <property type="match status" value="1"/>
</dbReference>
<comment type="subunit">
    <text evidence="4">The methyltransferase is composed of M and S polypeptides.</text>
</comment>
<dbReference type="Pfam" id="PF01420">
    <property type="entry name" value="Methylase_S"/>
    <property type="match status" value="2"/>
</dbReference>
<protein>
    <submittedName>
        <fullName evidence="6">Type I site-specific deoxyribonuclease</fullName>
    </submittedName>
</protein>
<keyword evidence="7" id="KW-1185">Reference proteome</keyword>
<dbReference type="InterPro" id="IPR051212">
    <property type="entry name" value="Type-I_RE_S_subunit"/>
</dbReference>
<dbReference type="InterPro" id="IPR044946">
    <property type="entry name" value="Restrct_endonuc_typeI_TRD_sf"/>
</dbReference>
<evidence type="ECO:0000256" key="1">
    <source>
        <dbReference type="ARBA" id="ARBA00010923"/>
    </source>
</evidence>
<comment type="similarity">
    <text evidence="1">Belongs to the type-I restriction system S methylase family.</text>
</comment>
<evidence type="ECO:0000256" key="4">
    <source>
        <dbReference type="ARBA" id="ARBA00038652"/>
    </source>
</evidence>
<dbReference type="SUPFAM" id="SSF116734">
    <property type="entry name" value="DNA methylase specificity domain"/>
    <property type="match status" value="2"/>
</dbReference>
<dbReference type="OrthoDB" id="3197085at2"/>
<dbReference type="InterPro" id="IPR000055">
    <property type="entry name" value="Restrct_endonuc_typeI_TRD"/>
</dbReference>
<accession>N6X220</accession>
<evidence type="ECO:0000256" key="3">
    <source>
        <dbReference type="ARBA" id="ARBA00023125"/>
    </source>
</evidence>
<comment type="caution">
    <text evidence="6">The sequence shown here is derived from an EMBL/GenBank/DDBJ whole genome shotgun (WGS) entry which is preliminary data.</text>
</comment>
<evidence type="ECO:0000313" key="6">
    <source>
        <dbReference type="EMBL" id="ENO17487.1"/>
    </source>
</evidence>
<evidence type="ECO:0000259" key="5">
    <source>
        <dbReference type="Pfam" id="PF01420"/>
    </source>
</evidence>
<dbReference type="CDD" id="cd17294">
    <property type="entry name" value="RMtype1_S_MmaC7ORF19P_TRD1-CR1_like"/>
    <property type="match status" value="1"/>
</dbReference>
<evidence type="ECO:0000256" key="2">
    <source>
        <dbReference type="ARBA" id="ARBA00022747"/>
    </source>
</evidence>
<gene>
    <name evidence="6" type="ORF">HMPREF9004_1792</name>
</gene>
<dbReference type="Proteomes" id="UP000013015">
    <property type="component" value="Unassembled WGS sequence"/>
</dbReference>
<dbReference type="EMBL" id="AQHZ01000025">
    <property type="protein sequence ID" value="ENO17487.1"/>
    <property type="molecule type" value="Genomic_DNA"/>
</dbReference>
<dbReference type="Gene3D" id="3.90.220.20">
    <property type="entry name" value="DNA methylase specificity domains"/>
    <property type="match status" value="2"/>
</dbReference>